<comment type="caution">
    <text evidence="1">The sequence shown here is derived from an EMBL/GenBank/DDBJ whole genome shotgun (WGS) entry which is preliminary data.</text>
</comment>
<gene>
    <name evidence="1" type="ORF">GJ668_01045</name>
</gene>
<dbReference type="Proteomes" id="UP000434044">
    <property type="component" value="Unassembled WGS sequence"/>
</dbReference>
<protein>
    <recommendedName>
        <fullName evidence="3">DUF465 domain-containing protein</fullName>
    </recommendedName>
</protein>
<evidence type="ECO:0000313" key="2">
    <source>
        <dbReference type="Proteomes" id="UP000434044"/>
    </source>
</evidence>
<name>A0A6N8EAL6_9GAMM</name>
<dbReference type="RefSeq" id="WP_155448244.1">
    <property type="nucleotide sequence ID" value="NZ_WNKT01000001.1"/>
</dbReference>
<dbReference type="AlphaFoldDB" id="A0A6N8EAL6"/>
<keyword evidence="2" id="KW-1185">Reference proteome</keyword>
<dbReference type="EMBL" id="WNKT01000001">
    <property type="protein sequence ID" value="MTW19676.1"/>
    <property type="molecule type" value="Genomic_DNA"/>
</dbReference>
<dbReference type="OrthoDB" id="5772762at2"/>
<evidence type="ECO:0008006" key="3">
    <source>
        <dbReference type="Google" id="ProtNLM"/>
    </source>
</evidence>
<evidence type="ECO:0000313" key="1">
    <source>
        <dbReference type="EMBL" id="MTW19676.1"/>
    </source>
</evidence>
<sequence length="89" mass="10367">MPNDPDSAERLVIPDFAFDRHQGHVQRLRETRIRLAKLEADIAYFQARLELIGEPTSSNRAAQRKLFTLLHKAVAKEILDTRRHHAELR</sequence>
<reference evidence="1 2" key="1">
    <citation type="submission" date="2019-11" db="EMBL/GenBank/DDBJ databases">
        <title>Whole-genome sequence of the anaerobic purple sulfur bacterium Allochromatium palmeri DSM 15591.</title>
        <authorList>
            <person name="Kyndt J.A."/>
            <person name="Meyer T.E."/>
        </authorList>
    </citation>
    <scope>NUCLEOTIDE SEQUENCE [LARGE SCALE GENOMIC DNA]</scope>
    <source>
        <strain evidence="1 2">DSM 15591</strain>
    </source>
</reference>
<organism evidence="1 2">
    <name type="scientific">Allochromatium palmeri</name>
    <dbReference type="NCBI Taxonomy" id="231048"/>
    <lineage>
        <taxon>Bacteria</taxon>
        <taxon>Pseudomonadati</taxon>
        <taxon>Pseudomonadota</taxon>
        <taxon>Gammaproteobacteria</taxon>
        <taxon>Chromatiales</taxon>
        <taxon>Chromatiaceae</taxon>
        <taxon>Allochromatium</taxon>
    </lineage>
</organism>
<proteinExistence type="predicted"/>
<accession>A0A6N8EAL6</accession>